<dbReference type="NCBIfam" id="NF038256">
    <property type="entry name" value="exopoly_VpsF"/>
    <property type="match status" value="1"/>
</dbReference>
<feature type="transmembrane region" description="Helical" evidence="1">
    <location>
        <begin position="243"/>
        <end position="263"/>
    </location>
</feature>
<accession>A0A1H4ADG6</accession>
<keyword evidence="1" id="KW-0472">Membrane</keyword>
<proteinExistence type="predicted"/>
<dbReference type="EMBL" id="FNQO01000003">
    <property type="protein sequence ID" value="SEA34045.1"/>
    <property type="molecule type" value="Genomic_DNA"/>
</dbReference>
<feature type="transmembrane region" description="Helical" evidence="1">
    <location>
        <begin position="7"/>
        <end position="25"/>
    </location>
</feature>
<feature type="transmembrane region" description="Helical" evidence="1">
    <location>
        <begin position="99"/>
        <end position="120"/>
    </location>
</feature>
<feature type="transmembrane region" description="Helical" evidence="1">
    <location>
        <begin position="132"/>
        <end position="156"/>
    </location>
</feature>
<sequence>MSGFFLFRYIVLVLLSSFFFGAYLLESLGVKYVSEGGSAIAKIHFASYLTMFIFGLLFLRVGYRKILGSLGPYGASWSTSVCAITFVIFYGLARSGTSGLAYLVDTFLTPLLIIPVVAVLDDSYKNKLIKILAYLLLINSIVALLEFVVGKGIALIDFSSYFRSTAFLSHPLNNALITASLAPVLMDKTRLAPGLYFSVVFLALFAYGGRAAMAVFMLFSFASLIYKSSRVISGAVRFNFQKFAYMQFIYGLAFLGVLTLVIVTPVGNRIFNSLYIDASAQVRFDIFFLLEKLSLVEWFLGAKQSLLNNVDFYIGVNVIENYLVAWILSFGVVGAGLLLFATYRLPLRLVSYGDWAMGVSLLSFIIISLTNNSLSAKTPALLFLMVTLFCLSCDRNRMGRKIKTSCENCGVASQGASARPSAQDAR</sequence>
<name>A0A1H4ADG6_9GAMM</name>
<dbReference type="AlphaFoldDB" id="A0A1H4ADG6"/>
<dbReference type="InterPro" id="IPR048041">
    <property type="entry name" value="VpsF-like"/>
</dbReference>
<reference evidence="3" key="1">
    <citation type="submission" date="2016-10" db="EMBL/GenBank/DDBJ databases">
        <authorList>
            <person name="Varghese N."/>
            <person name="Submissions S."/>
        </authorList>
    </citation>
    <scope>NUCLEOTIDE SEQUENCE [LARGE SCALE GENOMIC DNA]</scope>
    <source>
        <strain evidence="3">CGMCC 1.10657</strain>
    </source>
</reference>
<dbReference type="Proteomes" id="UP000198658">
    <property type="component" value="Unassembled WGS sequence"/>
</dbReference>
<keyword evidence="3" id="KW-1185">Reference proteome</keyword>
<evidence type="ECO:0000313" key="2">
    <source>
        <dbReference type="EMBL" id="SEA34045.1"/>
    </source>
</evidence>
<dbReference type="STRING" id="658218.SAMN05216562_2712"/>
<keyword evidence="1" id="KW-0812">Transmembrane</keyword>
<gene>
    <name evidence="2" type="ORF">SAMN05216562_2712</name>
</gene>
<feature type="transmembrane region" description="Helical" evidence="1">
    <location>
        <begin position="195"/>
        <end position="222"/>
    </location>
</feature>
<feature type="transmembrane region" description="Helical" evidence="1">
    <location>
        <begin position="45"/>
        <end position="63"/>
    </location>
</feature>
<evidence type="ECO:0000256" key="1">
    <source>
        <dbReference type="SAM" id="Phobius"/>
    </source>
</evidence>
<evidence type="ECO:0000313" key="3">
    <source>
        <dbReference type="Proteomes" id="UP000198658"/>
    </source>
</evidence>
<feature type="transmembrane region" description="Helical" evidence="1">
    <location>
        <begin position="322"/>
        <end position="340"/>
    </location>
</feature>
<feature type="transmembrane region" description="Helical" evidence="1">
    <location>
        <begin position="75"/>
        <end position="93"/>
    </location>
</feature>
<feature type="transmembrane region" description="Helical" evidence="1">
    <location>
        <begin position="352"/>
        <end position="370"/>
    </location>
</feature>
<feature type="transmembrane region" description="Helical" evidence="1">
    <location>
        <begin position="376"/>
        <end position="393"/>
    </location>
</feature>
<dbReference type="RefSeq" id="WP_139304895.1">
    <property type="nucleotide sequence ID" value="NZ_FNQO01000003.1"/>
</dbReference>
<organism evidence="2 3">
    <name type="scientific">Microbulbifer marinus</name>
    <dbReference type="NCBI Taxonomy" id="658218"/>
    <lineage>
        <taxon>Bacteria</taxon>
        <taxon>Pseudomonadati</taxon>
        <taxon>Pseudomonadota</taxon>
        <taxon>Gammaproteobacteria</taxon>
        <taxon>Cellvibrionales</taxon>
        <taxon>Microbulbiferaceae</taxon>
        <taxon>Microbulbifer</taxon>
    </lineage>
</organism>
<dbReference type="OrthoDB" id="7987387at2"/>
<protein>
    <submittedName>
        <fullName evidence="2">Uncharacterized protein</fullName>
    </submittedName>
</protein>
<keyword evidence="1" id="KW-1133">Transmembrane helix</keyword>